<name>A0ABY7J1G3_STRNI</name>
<gene>
    <name evidence="2" type="ORF">STRNI_002192</name>
</gene>
<keyword evidence="3" id="KW-1185">Reference proteome</keyword>
<reference evidence="2 3" key="1">
    <citation type="submission" date="2022-12" db="EMBL/GenBank/DDBJ databases">
        <authorList>
            <person name="Ruckert C."/>
            <person name="Busche T."/>
            <person name="Kalinowski J."/>
            <person name="Wittmann C."/>
        </authorList>
    </citation>
    <scope>NUCLEOTIDE SEQUENCE [LARGE SCALE GENOMIC DNA]</scope>
    <source>
        <strain evidence="2 3">DSM 40276</strain>
    </source>
</reference>
<proteinExistence type="predicted"/>
<evidence type="ECO:0000256" key="1">
    <source>
        <dbReference type="SAM" id="MobiDB-lite"/>
    </source>
</evidence>
<accession>A0ABY7J1G3</accession>
<feature type="region of interest" description="Disordered" evidence="1">
    <location>
        <begin position="71"/>
        <end position="96"/>
    </location>
</feature>
<dbReference type="EMBL" id="CP114203">
    <property type="protein sequence ID" value="WAU03979.1"/>
    <property type="molecule type" value="Genomic_DNA"/>
</dbReference>
<protein>
    <submittedName>
        <fullName evidence="2">Uncharacterized protein</fullName>
    </submittedName>
</protein>
<organism evidence="2 3">
    <name type="scientific">Streptomyces nigrescens</name>
    <dbReference type="NCBI Taxonomy" id="1920"/>
    <lineage>
        <taxon>Bacteria</taxon>
        <taxon>Bacillati</taxon>
        <taxon>Actinomycetota</taxon>
        <taxon>Actinomycetes</taxon>
        <taxon>Kitasatosporales</taxon>
        <taxon>Streptomycetaceae</taxon>
        <taxon>Streptomyces</taxon>
    </lineage>
</organism>
<dbReference type="Proteomes" id="UP001210169">
    <property type="component" value="Chromosome"/>
</dbReference>
<sequence>MEAWHRADEIRAFSRAARVRADGASASAGELEWLQWAEAYAERINPLSAPLRTPPDPPASREALREHLQGDLYPHPWPFDSKGCWTPPDEKVAQSP</sequence>
<dbReference type="RefSeq" id="WP_277411100.1">
    <property type="nucleotide sequence ID" value="NZ_CP114203.1"/>
</dbReference>
<dbReference type="GeneID" id="301331373"/>
<evidence type="ECO:0000313" key="3">
    <source>
        <dbReference type="Proteomes" id="UP001210169"/>
    </source>
</evidence>
<evidence type="ECO:0000313" key="2">
    <source>
        <dbReference type="EMBL" id="WAU03979.1"/>
    </source>
</evidence>